<proteinExistence type="predicted"/>
<evidence type="ECO:0000259" key="1">
    <source>
        <dbReference type="PROSITE" id="PS51186"/>
    </source>
</evidence>
<protein>
    <submittedName>
        <fullName evidence="2">N-acetyltransferase</fullName>
    </submittedName>
</protein>
<evidence type="ECO:0000313" key="3">
    <source>
        <dbReference type="Proteomes" id="UP000646738"/>
    </source>
</evidence>
<keyword evidence="3" id="KW-1185">Reference proteome</keyword>
<sequence>MYPVDRSSSRLALRELSPEDVNAVLAIYGSPEATEHLSFEPRSREQVGRIVARSIAVAGETPRGEYALAVIERATSELVGFGRLALDPHQQRGAIMGFALRPRSWGAGYGVEMVRLLLGFGFDDLGLHRIWGARSPWNEASARTMAAAGMVEEGVIREHVLKGGVWRDSVVHAILDREWHATVVNRAAGG</sequence>
<dbReference type="InterPro" id="IPR000182">
    <property type="entry name" value="GNAT_dom"/>
</dbReference>
<organism evidence="2 3">
    <name type="scientific">Streptomyces rubradiris</name>
    <name type="common">Streptomyces achromogenes subsp. rubradiris</name>
    <dbReference type="NCBI Taxonomy" id="285531"/>
    <lineage>
        <taxon>Bacteria</taxon>
        <taxon>Bacillati</taxon>
        <taxon>Actinomycetota</taxon>
        <taxon>Actinomycetes</taxon>
        <taxon>Kitasatosporales</taxon>
        <taxon>Streptomycetaceae</taxon>
        <taxon>Streptomyces</taxon>
    </lineage>
</organism>
<accession>A0ABQ3RBA7</accession>
<dbReference type="InterPro" id="IPR016181">
    <property type="entry name" value="Acyl_CoA_acyltransferase"/>
</dbReference>
<name>A0ABQ3RBA7_STRRR</name>
<dbReference type="EMBL" id="BNEA01000015">
    <property type="protein sequence ID" value="GHI53102.1"/>
    <property type="molecule type" value="Genomic_DNA"/>
</dbReference>
<dbReference type="PANTHER" id="PTHR43792">
    <property type="entry name" value="GNAT FAMILY, PUTATIVE (AFU_ORTHOLOGUE AFUA_3G00765)-RELATED-RELATED"/>
    <property type="match status" value="1"/>
</dbReference>
<dbReference type="InterPro" id="IPR051531">
    <property type="entry name" value="N-acetyltransferase"/>
</dbReference>
<reference evidence="3" key="1">
    <citation type="submission" date="2023-07" db="EMBL/GenBank/DDBJ databases">
        <title>Whole genome shotgun sequence of Streptomyces achromogenes subsp. rubradiris NBRC 14000.</title>
        <authorList>
            <person name="Komaki H."/>
            <person name="Tamura T."/>
        </authorList>
    </citation>
    <scope>NUCLEOTIDE SEQUENCE [LARGE SCALE GENOMIC DNA]</scope>
    <source>
        <strain evidence="3">NBRC 14000</strain>
    </source>
</reference>
<dbReference type="PANTHER" id="PTHR43792:SF1">
    <property type="entry name" value="N-ACETYLTRANSFERASE DOMAIN-CONTAINING PROTEIN"/>
    <property type="match status" value="1"/>
</dbReference>
<dbReference type="Proteomes" id="UP000646738">
    <property type="component" value="Unassembled WGS sequence"/>
</dbReference>
<evidence type="ECO:0000313" key="2">
    <source>
        <dbReference type="EMBL" id="GHI53102.1"/>
    </source>
</evidence>
<dbReference type="SUPFAM" id="SSF55729">
    <property type="entry name" value="Acyl-CoA N-acyltransferases (Nat)"/>
    <property type="match status" value="1"/>
</dbReference>
<dbReference type="Pfam" id="PF13302">
    <property type="entry name" value="Acetyltransf_3"/>
    <property type="match status" value="1"/>
</dbReference>
<dbReference type="Gene3D" id="3.40.630.30">
    <property type="match status" value="1"/>
</dbReference>
<dbReference type="PROSITE" id="PS51186">
    <property type="entry name" value="GNAT"/>
    <property type="match status" value="1"/>
</dbReference>
<feature type="domain" description="N-acetyltransferase" evidence="1">
    <location>
        <begin position="11"/>
        <end position="177"/>
    </location>
</feature>
<gene>
    <name evidence="2" type="ORF">Srubr_29480</name>
</gene>
<dbReference type="RefSeq" id="WP_189997091.1">
    <property type="nucleotide sequence ID" value="NZ_BNCB01000012.1"/>
</dbReference>
<comment type="caution">
    <text evidence="2">The sequence shown here is derived from an EMBL/GenBank/DDBJ whole genome shotgun (WGS) entry which is preliminary data.</text>
</comment>